<dbReference type="InterPro" id="IPR001611">
    <property type="entry name" value="Leu-rich_rpt"/>
</dbReference>
<evidence type="ECO:0000256" key="4">
    <source>
        <dbReference type="ARBA" id="ARBA00022692"/>
    </source>
</evidence>
<keyword evidence="6" id="KW-0677">Repeat</keyword>
<accession>A0AAW1WY45</accession>
<dbReference type="AlphaFoldDB" id="A0AAW1WY45"/>
<dbReference type="FunFam" id="3.80.10.10:FF:000111">
    <property type="entry name" value="LRR receptor-like serine/threonine-protein kinase ERECTA"/>
    <property type="match status" value="1"/>
</dbReference>
<dbReference type="EMBL" id="JBEDUW010000005">
    <property type="protein sequence ID" value="KAK9929558.1"/>
    <property type="molecule type" value="Genomic_DNA"/>
</dbReference>
<evidence type="ECO:0000256" key="11">
    <source>
        <dbReference type="SAM" id="Phobius"/>
    </source>
</evidence>
<keyword evidence="5" id="KW-0732">Signal</keyword>
<keyword evidence="9" id="KW-0675">Receptor</keyword>
<evidence type="ECO:0000256" key="8">
    <source>
        <dbReference type="ARBA" id="ARBA00023136"/>
    </source>
</evidence>
<evidence type="ECO:0000256" key="1">
    <source>
        <dbReference type="ARBA" id="ARBA00004479"/>
    </source>
</evidence>
<evidence type="ECO:0000256" key="2">
    <source>
        <dbReference type="ARBA" id="ARBA00009592"/>
    </source>
</evidence>
<proteinExistence type="inferred from homology"/>
<dbReference type="Pfam" id="PF13855">
    <property type="entry name" value="LRR_8"/>
    <property type="match status" value="1"/>
</dbReference>
<evidence type="ECO:0000256" key="7">
    <source>
        <dbReference type="ARBA" id="ARBA00022989"/>
    </source>
</evidence>
<evidence type="ECO:0000256" key="10">
    <source>
        <dbReference type="ARBA" id="ARBA00023180"/>
    </source>
</evidence>
<evidence type="ECO:0000313" key="13">
    <source>
        <dbReference type="Proteomes" id="UP001457282"/>
    </source>
</evidence>
<comment type="subcellular location">
    <subcellularLocation>
        <location evidence="1">Membrane</location>
        <topology evidence="1">Single-pass type I membrane protein</topology>
    </subcellularLocation>
</comment>
<keyword evidence="10" id="KW-0325">Glycoprotein</keyword>
<reference evidence="12 13" key="1">
    <citation type="journal article" date="2023" name="G3 (Bethesda)">
        <title>A chromosome-length genome assembly and annotation of blackberry (Rubus argutus, cv. 'Hillquist').</title>
        <authorList>
            <person name="Bruna T."/>
            <person name="Aryal R."/>
            <person name="Dudchenko O."/>
            <person name="Sargent D.J."/>
            <person name="Mead D."/>
            <person name="Buti M."/>
            <person name="Cavallini A."/>
            <person name="Hytonen T."/>
            <person name="Andres J."/>
            <person name="Pham M."/>
            <person name="Weisz D."/>
            <person name="Mascagni F."/>
            <person name="Usai G."/>
            <person name="Natali L."/>
            <person name="Bassil N."/>
            <person name="Fernandez G.E."/>
            <person name="Lomsadze A."/>
            <person name="Armour M."/>
            <person name="Olukolu B."/>
            <person name="Poorten T."/>
            <person name="Britton C."/>
            <person name="Davik J."/>
            <person name="Ashrafi H."/>
            <person name="Aiden E.L."/>
            <person name="Borodovsky M."/>
            <person name="Worthington M."/>
        </authorList>
    </citation>
    <scope>NUCLEOTIDE SEQUENCE [LARGE SCALE GENOMIC DNA]</scope>
    <source>
        <strain evidence="12">PI 553951</strain>
    </source>
</reference>
<evidence type="ECO:0000256" key="6">
    <source>
        <dbReference type="ARBA" id="ARBA00022737"/>
    </source>
</evidence>
<evidence type="ECO:0000256" key="3">
    <source>
        <dbReference type="ARBA" id="ARBA00022614"/>
    </source>
</evidence>
<comment type="caution">
    <text evidence="12">The sequence shown here is derived from an EMBL/GenBank/DDBJ whole genome shotgun (WGS) entry which is preliminary data.</text>
</comment>
<evidence type="ECO:0000256" key="9">
    <source>
        <dbReference type="ARBA" id="ARBA00023170"/>
    </source>
</evidence>
<sequence>MLVSEQTTAQVDHGYLELPLVFSNSLSDSSFIVQYNSLSYIPPSILLSNNRIRGNIPTEIGQLQALRRLYLDANQLSGNIPDQISHLKNLEKLDLSRNQLSGEIPASMTSLSFLSYFDVSYNNLQGATPKSTQIQGLDVSAFEGNPKLCGFPLPNMCQSLNGIDADDDENDQNMENGNQILGFHISVVLGFIIGLVGVCGSLMLIKTWRDSYFQFLNNLQDRLSQCD</sequence>
<keyword evidence="3" id="KW-0433">Leucine-rich repeat</keyword>
<dbReference type="PANTHER" id="PTHR48063:SF98">
    <property type="entry name" value="LRR RECEPTOR-LIKE SERINE_THREONINE-PROTEIN KINASE FLS2"/>
    <property type="match status" value="1"/>
</dbReference>
<keyword evidence="13" id="KW-1185">Reference proteome</keyword>
<organism evidence="12 13">
    <name type="scientific">Rubus argutus</name>
    <name type="common">Southern blackberry</name>
    <dbReference type="NCBI Taxonomy" id="59490"/>
    <lineage>
        <taxon>Eukaryota</taxon>
        <taxon>Viridiplantae</taxon>
        <taxon>Streptophyta</taxon>
        <taxon>Embryophyta</taxon>
        <taxon>Tracheophyta</taxon>
        <taxon>Spermatophyta</taxon>
        <taxon>Magnoliopsida</taxon>
        <taxon>eudicotyledons</taxon>
        <taxon>Gunneridae</taxon>
        <taxon>Pentapetalae</taxon>
        <taxon>rosids</taxon>
        <taxon>fabids</taxon>
        <taxon>Rosales</taxon>
        <taxon>Rosaceae</taxon>
        <taxon>Rosoideae</taxon>
        <taxon>Rosoideae incertae sedis</taxon>
        <taxon>Rubus</taxon>
    </lineage>
</organism>
<gene>
    <name evidence="12" type="ORF">M0R45_026652</name>
</gene>
<name>A0AAW1WY45_RUBAR</name>
<keyword evidence="8 11" id="KW-0472">Membrane</keyword>
<dbReference type="Proteomes" id="UP001457282">
    <property type="component" value="Unassembled WGS sequence"/>
</dbReference>
<feature type="transmembrane region" description="Helical" evidence="11">
    <location>
        <begin position="181"/>
        <end position="205"/>
    </location>
</feature>
<dbReference type="Gene3D" id="3.80.10.10">
    <property type="entry name" value="Ribonuclease Inhibitor"/>
    <property type="match status" value="1"/>
</dbReference>
<dbReference type="PANTHER" id="PTHR48063">
    <property type="entry name" value="LRR RECEPTOR-LIKE KINASE"/>
    <property type="match status" value="1"/>
</dbReference>
<evidence type="ECO:0000256" key="5">
    <source>
        <dbReference type="ARBA" id="ARBA00022729"/>
    </source>
</evidence>
<dbReference type="SUPFAM" id="SSF52058">
    <property type="entry name" value="L domain-like"/>
    <property type="match status" value="1"/>
</dbReference>
<dbReference type="Pfam" id="PF00560">
    <property type="entry name" value="LRR_1"/>
    <property type="match status" value="1"/>
</dbReference>
<dbReference type="InterPro" id="IPR046956">
    <property type="entry name" value="RLP23-like"/>
</dbReference>
<keyword evidence="7 11" id="KW-1133">Transmembrane helix</keyword>
<evidence type="ECO:0000313" key="12">
    <source>
        <dbReference type="EMBL" id="KAK9929558.1"/>
    </source>
</evidence>
<protein>
    <submittedName>
        <fullName evidence="12">Uncharacterized protein</fullName>
    </submittedName>
</protein>
<dbReference type="InterPro" id="IPR032675">
    <property type="entry name" value="LRR_dom_sf"/>
</dbReference>
<keyword evidence="4 11" id="KW-0812">Transmembrane</keyword>
<dbReference type="GO" id="GO:0016020">
    <property type="term" value="C:membrane"/>
    <property type="evidence" value="ECO:0007669"/>
    <property type="project" value="UniProtKB-SubCell"/>
</dbReference>
<comment type="similarity">
    <text evidence="2">Belongs to the RLP family.</text>
</comment>